<reference evidence="1" key="2">
    <citation type="submission" date="2018-08" db="UniProtKB">
        <authorList>
            <consortium name="EnsemblPlants"/>
        </authorList>
    </citation>
    <scope>IDENTIFICATION</scope>
    <source>
        <strain evidence="1">Yugu1</strain>
    </source>
</reference>
<sequence length="57" mass="6423">MLVIYVAYMFLESNPPSPPLCCPFDRPLLGHNRRLSLPLVPGSVLVARTSKIQEQTR</sequence>
<dbReference type="HOGENOM" id="CLU_3000069_0_0_1"/>
<name>K3YP62_SETIT</name>
<evidence type="ECO:0000313" key="2">
    <source>
        <dbReference type="Proteomes" id="UP000004995"/>
    </source>
</evidence>
<dbReference type="EMBL" id="AGNK02003652">
    <property type="status" value="NOT_ANNOTATED_CDS"/>
    <property type="molecule type" value="Genomic_DNA"/>
</dbReference>
<dbReference type="AlphaFoldDB" id="K3YP62"/>
<dbReference type="EnsemblPlants" id="KQL01211">
    <property type="protein sequence ID" value="KQL01211"/>
    <property type="gene ID" value="SETIT_016054mg"/>
</dbReference>
<organism evidence="1 2">
    <name type="scientific">Setaria italica</name>
    <name type="common">Foxtail millet</name>
    <name type="synonym">Panicum italicum</name>
    <dbReference type="NCBI Taxonomy" id="4555"/>
    <lineage>
        <taxon>Eukaryota</taxon>
        <taxon>Viridiplantae</taxon>
        <taxon>Streptophyta</taxon>
        <taxon>Embryophyta</taxon>
        <taxon>Tracheophyta</taxon>
        <taxon>Spermatophyta</taxon>
        <taxon>Magnoliopsida</taxon>
        <taxon>Liliopsida</taxon>
        <taxon>Poales</taxon>
        <taxon>Poaceae</taxon>
        <taxon>PACMAD clade</taxon>
        <taxon>Panicoideae</taxon>
        <taxon>Panicodae</taxon>
        <taxon>Paniceae</taxon>
        <taxon>Cenchrinae</taxon>
        <taxon>Setaria</taxon>
    </lineage>
</organism>
<accession>K3YP62</accession>
<dbReference type="Proteomes" id="UP000004995">
    <property type="component" value="Unassembled WGS sequence"/>
</dbReference>
<evidence type="ECO:0000313" key="1">
    <source>
        <dbReference type="EnsemblPlants" id="KQL01211"/>
    </source>
</evidence>
<protein>
    <submittedName>
        <fullName evidence="1">Uncharacterized protein</fullName>
    </submittedName>
</protein>
<keyword evidence="2" id="KW-1185">Reference proteome</keyword>
<reference evidence="2" key="1">
    <citation type="journal article" date="2012" name="Nat. Biotechnol.">
        <title>Reference genome sequence of the model plant Setaria.</title>
        <authorList>
            <person name="Bennetzen J.L."/>
            <person name="Schmutz J."/>
            <person name="Wang H."/>
            <person name="Percifield R."/>
            <person name="Hawkins J."/>
            <person name="Pontaroli A.C."/>
            <person name="Estep M."/>
            <person name="Feng L."/>
            <person name="Vaughn J.N."/>
            <person name="Grimwood J."/>
            <person name="Jenkins J."/>
            <person name="Barry K."/>
            <person name="Lindquist E."/>
            <person name="Hellsten U."/>
            <person name="Deshpande S."/>
            <person name="Wang X."/>
            <person name="Wu X."/>
            <person name="Mitros T."/>
            <person name="Triplett J."/>
            <person name="Yang X."/>
            <person name="Ye C.Y."/>
            <person name="Mauro-Herrera M."/>
            <person name="Wang L."/>
            <person name="Li P."/>
            <person name="Sharma M."/>
            <person name="Sharma R."/>
            <person name="Ronald P.C."/>
            <person name="Panaud O."/>
            <person name="Kellogg E.A."/>
            <person name="Brutnell T.P."/>
            <person name="Doust A.N."/>
            <person name="Tuskan G.A."/>
            <person name="Rokhsar D."/>
            <person name="Devos K.M."/>
        </authorList>
    </citation>
    <scope>NUCLEOTIDE SEQUENCE [LARGE SCALE GENOMIC DNA]</scope>
    <source>
        <strain evidence="2">cv. Yugu1</strain>
    </source>
</reference>
<dbReference type="Gramene" id="KQL01211">
    <property type="protein sequence ID" value="KQL01211"/>
    <property type="gene ID" value="SETIT_016054mg"/>
</dbReference>
<proteinExistence type="predicted"/>
<dbReference type="InParanoid" id="K3YP62"/>